<dbReference type="InterPro" id="IPR027417">
    <property type="entry name" value="P-loop_NTPase"/>
</dbReference>
<dbReference type="STRING" id="71717.A0A4Y7SVB1"/>
<keyword evidence="4" id="KW-1185">Reference proteome</keyword>
<evidence type="ECO:0000256" key="1">
    <source>
        <dbReference type="ARBA" id="ARBA00022737"/>
    </source>
</evidence>
<evidence type="ECO:0000313" key="4">
    <source>
        <dbReference type="Proteomes" id="UP000298030"/>
    </source>
</evidence>
<proteinExistence type="predicted"/>
<feature type="domain" description="Nephrocystin 3-like N-terminal" evidence="2">
    <location>
        <begin position="97"/>
        <end position="193"/>
    </location>
</feature>
<accession>A0A4Y7SVB1</accession>
<dbReference type="EMBL" id="QPFP01000056">
    <property type="protein sequence ID" value="TEB25554.1"/>
    <property type="molecule type" value="Genomic_DNA"/>
</dbReference>
<name>A0A4Y7SVB1_COPMI</name>
<evidence type="ECO:0000259" key="2">
    <source>
        <dbReference type="Pfam" id="PF24883"/>
    </source>
</evidence>
<comment type="caution">
    <text evidence="3">The sequence shown here is derived from an EMBL/GenBank/DDBJ whole genome shotgun (WGS) entry which is preliminary data.</text>
</comment>
<reference evidence="3 4" key="1">
    <citation type="journal article" date="2019" name="Nat. Ecol. Evol.">
        <title>Megaphylogeny resolves global patterns of mushroom evolution.</title>
        <authorList>
            <person name="Varga T."/>
            <person name="Krizsan K."/>
            <person name="Foldi C."/>
            <person name="Dima B."/>
            <person name="Sanchez-Garcia M."/>
            <person name="Sanchez-Ramirez S."/>
            <person name="Szollosi G.J."/>
            <person name="Szarkandi J.G."/>
            <person name="Papp V."/>
            <person name="Albert L."/>
            <person name="Andreopoulos W."/>
            <person name="Angelini C."/>
            <person name="Antonin V."/>
            <person name="Barry K.W."/>
            <person name="Bougher N.L."/>
            <person name="Buchanan P."/>
            <person name="Buyck B."/>
            <person name="Bense V."/>
            <person name="Catcheside P."/>
            <person name="Chovatia M."/>
            <person name="Cooper J."/>
            <person name="Damon W."/>
            <person name="Desjardin D."/>
            <person name="Finy P."/>
            <person name="Geml J."/>
            <person name="Haridas S."/>
            <person name="Hughes K."/>
            <person name="Justo A."/>
            <person name="Karasinski D."/>
            <person name="Kautmanova I."/>
            <person name="Kiss B."/>
            <person name="Kocsube S."/>
            <person name="Kotiranta H."/>
            <person name="LaButti K.M."/>
            <person name="Lechner B.E."/>
            <person name="Liimatainen K."/>
            <person name="Lipzen A."/>
            <person name="Lukacs Z."/>
            <person name="Mihaltcheva S."/>
            <person name="Morgado L.N."/>
            <person name="Niskanen T."/>
            <person name="Noordeloos M.E."/>
            <person name="Ohm R.A."/>
            <person name="Ortiz-Santana B."/>
            <person name="Ovrebo C."/>
            <person name="Racz N."/>
            <person name="Riley R."/>
            <person name="Savchenko A."/>
            <person name="Shiryaev A."/>
            <person name="Soop K."/>
            <person name="Spirin V."/>
            <person name="Szebenyi C."/>
            <person name="Tomsovsky M."/>
            <person name="Tulloss R.E."/>
            <person name="Uehling J."/>
            <person name="Grigoriev I.V."/>
            <person name="Vagvolgyi C."/>
            <person name="Papp T."/>
            <person name="Martin F.M."/>
            <person name="Miettinen O."/>
            <person name="Hibbett D.S."/>
            <person name="Nagy L.G."/>
        </authorList>
    </citation>
    <scope>NUCLEOTIDE SEQUENCE [LARGE SCALE GENOMIC DNA]</scope>
    <source>
        <strain evidence="3 4">FP101781</strain>
    </source>
</reference>
<dbReference type="OrthoDB" id="5967843at2759"/>
<organism evidence="3 4">
    <name type="scientific">Coprinellus micaceus</name>
    <name type="common">Glistening ink-cap mushroom</name>
    <name type="synonym">Coprinus micaceus</name>
    <dbReference type="NCBI Taxonomy" id="71717"/>
    <lineage>
        <taxon>Eukaryota</taxon>
        <taxon>Fungi</taxon>
        <taxon>Dikarya</taxon>
        <taxon>Basidiomycota</taxon>
        <taxon>Agaricomycotina</taxon>
        <taxon>Agaricomycetes</taxon>
        <taxon>Agaricomycetidae</taxon>
        <taxon>Agaricales</taxon>
        <taxon>Agaricineae</taxon>
        <taxon>Psathyrellaceae</taxon>
        <taxon>Coprinellus</taxon>
    </lineage>
</organism>
<keyword evidence="1" id="KW-0677">Repeat</keyword>
<dbReference type="AlphaFoldDB" id="A0A4Y7SVB1"/>
<dbReference type="Proteomes" id="UP000298030">
    <property type="component" value="Unassembled WGS sequence"/>
</dbReference>
<evidence type="ECO:0000313" key="3">
    <source>
        <dbReference type="EMBL" id="TEB25554.1"/>
    </source>
</evidence>
<gene>
    <name evidence="3" type="ORF">FA13DRAFT_1796437</name>
</gene>
<sequence length="213" mass="23624">MTDPNHPFLHPIQKNKYVIYNSGGQLIELFRLLNPIKDASYKRNKHFAPPDSHCLPGTREGVFGEIHLWVKNERGPKADTASDEGGDLQDGEALIKPICWLYGFVGCGKSAIAQSITEEYARRNRLAVSFFFFLNAGDRSAIDRFAATLAHQISLNVSGAKALISRAIIEDPGLIEPTCSLESQLEYLVYRLLLSALKASGVDNDDPYLMIVD</sequence>
<dbReference type="SUPFAM" id="SSF52540">
    <property type="entry name" value="P-loop containing nucleoside triphosphate hydrolases"/>
    <property type="match status" value="1"/>
</dbReference>
<dbReference type="Pfam" id="PF24883">
    <property type="entry name" value="NPHP3_N"/>
    <property type="match status" value="1"/>
</dbReference>
<protein>
    <recommendedName>
        <fullName evidence="2">Nephrocystin 3-like N-terminal domain-containing protein</fullName>
    </recommendedName>
</protein>
<dbReference type="InterPro" id="IPR056884">
    <property type="entry name" value="NPHP3-like_N"/>
</dbReference>